<dbReference type="RefSeq" id="WP_185885146.1">
    <property type="nucleotide sequence ID" value="NZ_CP060052.1"/>
</dbReference>
<evidence type="ECO:0000256" key="1">
    <source>
        <dbReference type="SAM" id="Phobius"/>
    </source>
</evidence>
<accession>A0A7G6VWK6</accession>
<evidence type="ECO:0000313" key="2">
    <source>
        <dbReference type="EMBL" id="QNE06121.1"/>
    </source>
</evidence>
<keyword evidence="1" id="KW-0812">Transmembrane</keyword>
<name>A0A7G6VWK6_9SPHN</name>
<gene>
    <name evidence="2" type="ORF">H4O24_05660</name>
</gene>
<organism evidence="2 3">
    <name type="scientific">Croceicoccus marinus</name>
    <dbReference type="NCBI Taxonomy" id="450378"/>
    <lineage>
        <taxon>Bacteria</taxon>
        <taxon>Pseudomonadati</taxon>
        <taxon>Pseudomonadota</taxon>
        <taxon>Alphaproteobacteria</taxon>
        <taxon>Sphingomonadales</taxon>
        <taxon>Erythrobacteraceae</taxon>
        <taxon>Croceicoccus</taxon>
    </lineage>
</organism>
<keyword evidence="1" id="KW-0472">Membrane</keyword>
<dbReference type="AlphaFoldDB" id="A0A7G6VWK6"/>
<feature type="transmembrane region" description="Helical" evidence="1">
    <location>
        <begin position="20"/>
        <end position="44"/>
    </location>
</feature>
<dbReference type="EMBL" id="CP060052">
    <property type="protein sequence ID" value="QNE06121.1"/>
    <property type="molecule type" value="Genomic_DNA"/>
</dbReference>
<evidence type="ECO:0008006" key="4">
    <source>
        <dbReference type="Google" id="ProtNLM"/>
    </source>
</evidence>
<evidence type="ECO:0000313" key="3">
    <source>
        <dbReference type="Proteomes" id="UP000515297"/>
    </source>
</evidence>
<dbReference type="InterPro" id="IPR036034">
    <property type="entry name" value="PDZ_sf"/>
</dbReference>
<proteinExistence type="predicted"/>
<sequence length="180" mass="18265">MTPDRSAAAPARSAQGGSPLRLAGLVLAAVLALVAAIAALSALLGGSDEMAGEGGYVVLPTGQQAGPGPGPGQAQAQAQAYEAASGYAAATRGLEFADALDLRPVRVGVADTGYAITADSDMDLLAGHRLRAGDVLLDMDGRKLDPARIAALGEELGQLDAVEITMVRQGETRQRLLTFD</sequence>
<dbReference type="Proteomes" id="UP000515297">
    <property type="component" value="Chromosome"/>
</dbReference>
<dbReference type="Gene3D" id="2.30.42.10">
    <property type="match status" value="1"/>
</dbReference>
<keyword evidence="1" id="KW-1133">Transmembrane helix</keyword>
<reference evidence="2 3" key="1">
    <citation type="submission" date="2020-08" db="EMBL/GenBank/DDBJ databases">
        <authorList>
            <person name="Liu G."/>
            <person name="Sun C."/>
        </authorList>
    </citation>
    <scope>NUCLEOTIDE SEQUENCE [LARGE SCALE GENOMIC DNA]</scope>
    <source>
        <strain evidence="2 3">OT19</strain>
    </source>
</reference>
<protein>
    <recommendedName>
        <fullName evidence="4">PDZ domain-containing protein</fullName>
    </recommendedName>
</protein>